<feature type="compositionally biased region" description="Basic and acidic residues" evidence="1">
    <location>
        <begin position="28"/>
        <end position="52"/>
    </location>
</feature>
<evidence type="ECO:0000256" key="1">
    <source>
        <dbReference type="SAM" id="MobiDB-lite"/>
    </source>
</evidence>
<proteinExistence type="predicted"/>
<accession>A0A5B7EC93</accession>
<protein>
    <submittedName>
        <fullName evidence="2">Uncharacterized protein</fullName>
    </submittedName>
</protein>
<organism evidence="2 3">
    <name type="scientific">Portunus trituberculatus</name>
    <name type="common">Swimming crab</name>
    <name type="synonym">Neptunus trituberculatus</name>
    <dbReference type="NCBI Taxonomy" id="210409"/>
    <lineage>
        <taxon>Eukaryota</taxon>
        <taxon>Metazoa</taxon>
        <taxon>Ecdysozoa</taxon>
        <taxon>Arthropoda</taxon>
        <taxon>Crustacea</taxon>
        <taxon>Multicrustacea</taxon>
        <taxon>Malacostraca</taxon>
        <taxon>Eumalacostraca</taxon>
        <taxon>Eucarida</taxon>
        <taxon>Decapoda</taxon>
        <taxon>Pleocyemata</taxon>
        <taxon>Brachyura</taxon>
        <taxon>Eubrachyura</taxon>
        <taxon>Portunoidea</taxon>
        <taxon>Portunidae</taxon>
        <taxon>Portuninae</taxon>
        <taxon>Portunus</taxon>
    </lineage>
</organism>
<keyword evidence="3" id="KW-1185">Reference proteome</keyword>
<feature type="compositionally biased region" description="Basic and acidic residues" evidence="1">
    <location>
        <begin position="101"/>
        <end position="113"/>
    </location>
</feature>
<evidence type="ECO:0000313" key="3">
    <source>
        <dbReference type="Proteomes" id="UP000324222"/>
    </source>
</evidence>
<feature type="region of interest" description="Disordered" evidence="1">
    <location>
        <begin position="1"/>
        <end position="113"/>
    </location>
</feature>
<evidence type="ECO:0000313" key="2">
    <source>
        <dbReference type="EMBL" id="MPC31138.1"/>
    </source>
</evidence>
<comment type="caution">
    <text evidence="2">The sequence shown here is derived from an EMBL/GenBank/DDBJ whole genome shotgun (WGS) entry which is preliminary data.</text>
</comment>
<feature type="compositionally biased region" description="Basic and acidic residues" evidence="1">
    <location>
        <begin position="9"/>
        <end position="19"/>
    </location>
</feature>
<dbReference type="AlphaFoldDB" id="A0A5B7EC93"/>
<dbReference type="Proteomes" id="UP000324222">
    <property type="component" value="Unassembled WGS sequence"/>
</dbReference>
<dbReference type="EMBL" id="VSRR010002375">
    <property type="protein sequence ID" value="MPC31138.1"/>
    <property type="molecule type" value="Genomic_DNA"/>
</dbReference>
<gene>
    <name evidence="2" type="ORF">E2C01_024417</name>
</gene>
<feature type="compositionally biased region" description="Basic residues" evidence="1">
    <location>
        <begin position="77"/>
        <end position="87"/>
    </location>
</feature>
<reference evidence="2 3" key="1">
    <citation type="submission" date="2019-05" db="EMBL/GenBank/DDBJ databases">
        <title>Another draft genome of Portunus trituberculatus and its Hox gene families provides insights of decapod evolution.</title>
        <authorList>
            <person name="Jeong J.-H."/>
            <person name="Song I."/>
            <person name="Kim S."/>
            <person name="Choi T."/>
            <person name="Kim D."/>
            <person name="Ryu S."/>
            <person name="Kim W."/>
        </authorList>
    </citation>
    <scope>NUCLEOTIDE SEQUENCE [LARGE SCALE GENOMIC DNA]</scope>
    <source>
        <tissue evidence="2">Muscle</tissue>
    </source>
</reference>
<name>A0A5B7EC93_PORTR</name>
<sequence length="113" mass="13211">MKVNNNPETPRKWVREAHHFTKQGFKLQGREEDDKTLDERKNEPRRPRNEGQRRKRTISQDRNATTNPEHIAESHRERHNTKQRTIVRNKPTNHVGVDVKAGSKEGEERGGAS</sequence>